<dbReference type="SUPFAM" id="SSF52091">
    <property type="entry name" value="SpoIIaa-like"/>
    <property type="match status" value="1"/>
</dbReference>
<evidence type="ECO:0000313" key="7">
    <source>
        <dbReference type="EMBL" id="QEM81256.1"/>
    </source>
</evidence>
<dbReference type="PANTHER" id="PTHR11814">
    <property type="entry name" value="SULFATE TRANSPORTER"/>
    <property type="match status" value="1"/>
</dbReference>
<keyword evidence="3 5" id="KW-1133">Transmembrane helix</keyword>
<dbReference type="InterPro" id="IPR011547">
    <property type="entry name" value="SLC26A/SulP_dom"/>
</dbReference>
<feature type="transmembrane region" description="Helical" evidence="5">
    <location>
        <begin position="212"/>
        <end position="229"/>
    </location>
</feature>
<feature type="transmembrane region" description="Helical" evidence="5">
    <location>
        <begin position="93"/>
        <end position="126"/>
    </location>
</feature>
<dbReference type="AlphaFoldDB" id="A0A5C1ND78"/>
<keyword evidence="2 5" id="KW-0812">Transmembrane</keyword>
<evidence type="ECO:0000256" key="2">
    <source>
        <dbReference type="ARBA" id="ARBA00022692"/>
    </source>
</evidence>
<keyword evidence="4 5" id="KW-0472">Membrane</keyword>
<protein>
    <submittedName>
        <fullName evidence="7">C4-dicarboxylic acid transporter DauA</fullName>
    </submittedName>
</protein>
<dbReference type="Pfam" id="PF01740">
    <property type="entry name" value="STAS"/>
    <property type="match status" value="1"/>
</dbReference>
<reference evidence="7" key="1">
    <citation type="submission" date="2021-02" db="EMBL/GenBank/DDBJ databases">
        <title>Strain Y2R2, a novel species of the genus Halomonas.</title>
        <authorList>
            <person name="Huang H."/>
        </authorList>
    </citation>
    <scope>NUCLEOTIDE SEQUENCE</scope>
    <source>
        <strain evidence="7">Y2R2</strain>
    </source>
</reference>
<evidence type="ECO:0000256" key="5">
    <source>
        <dbReference type="SAM" id="Phobius"/>
    </source>
</evidence>
<evidence type="ECO:0000313" key="8">
    <source>
        <dbReference type="Proteomes" id="UP000324285"/>
    </source>
</evidence>
<name>A0A5C1ND78_9GAMM</name>
<gene>
    <name evidence="7" type="primary">dauA</name>
    <name evidence="7" type="ORF">E4T21_06700</name>
</gene>
<dbReference type="InterPro" id="IPR036513">
    <property type="entry name" value="STAS_dom_sf"/>
</dbReference>
<comment type="subcellular location">
    <subcellularLocation>
        <location evidence="1">Membrane</location>
        <topology evidence="1">Multi-pass membrane protein</topology>
    </subcellularLocation>
</comment>
<feature type="transmembrane region" description="Helical" evidence="5">
    <location>
        <begin position="371"/>
        <end position="401"/>
    </location>
</feature>
<dbReference type="KEGG" id="hbh:E4T21_06700"/>
<evidence type="ECO:0000256" key="4">
    <source>
        <dbReference type="ARBA" id="ARBA00023136"/>
    </source>
</evidence>
<feature type="transmembrane region" description="Helical" evidence="5">
    <location>
        <begin position="421"/>
        <end position="452"/>
    </location>
</feature>
<evidence type="ECO:0000256" key="1">
    <source>
        <dbReference type="ARBA" id="ARBA00004141"/>
    </source>
</evidence>
<evidence type="ECO:0000259" key="6">
    <source>
        <dbReference type="PROSITE" id="PS50801"/>
    </source>
</evidence>
<dbReference type="RefSeq" id="WP_149284270.1">
    <property type="nucleotide sequence ID" value="NZ_CP038437.2"/>
</dbReference>
<dbReference type="NCBIfam" id="NF008660">
    <property type="entry name" value="PRK11660.1"/>
    <property type="match status" value="1"/>
</dbReference>
<proteinExistence type="predicted"/>
<evidence type="ECO:0000256" key="3">
    <source>
        <dbReference type="ARBA" id="ARBA00022989"/>
    </source>
</evidence>
<dbReference type="PROSITE" id="PS50801">
    <property type="entry name" value="STAS"/>
    <property type="match status" value="1"/>
</dbReference>
<dbReference type="Pfam" id="PF00916">
    <property type="entry name" value="Sulfate_transp"/>
    <property type="match status" value="1"/>
</dbReference>
<accession>A0A5C1ND78</accession>
<organism evidence="7 8">
    <name type="scientific">Halomonas binhaiensis</name>
    <dbReference type="NCBI Taxonomy" id="2562282"/>
    <lineage>
        <taxon>Bacteria</taxon>
        <taxon>Pseudomonadati</taxon>
        <taxon>Pseudomonadota</taxon>
        <taxon>Gammaproteobacteria</taxon>
        <taxon>Oceanospirillales</taxon>
        <taxon>Halomonadaceae</taxon>
        <taxon>Halomonas</taxon>
    </lineage>
</organism>
<dbReference type="Proteomes" id="UP000324285">
    <property type="component" value="Chromosome"/>
</dbReference>
<dbReference type="EMBL" id="CP038437">
    <property type="protein sequence ID" value="QEM81256.1"/>
    <property type="molecule type" value="Genomic_DNA"/>
</dbReference>
<dbReference type="Gene3D" id="3.30.750.24">
    <property type="entry name" value="STAS domain"/>
    <property type="match status" value="1"/>
</dbReference>
<dbReference type="CDD" id="cd07042">
    <property type="entry name" value="STAS_SulP_like_sulfate_transporter"/>
    <property type="match status" value="1"/>
</dbReference>
<feature type="transmembrane region" description="Helical" evidence="5">
    <location>
        <begin position="40"/>
        <end position="61"/>
    </location>
</feature>
<feature type="domain" description="STAS" evidence="6">
    <location>
        <begin position="477"/>
        <end position="580"/>
    </location>
</feature>
<feature type="transmembrane region" description="Helical" evidence="5">
    <location>
        <begin position="291"/>
        <end position="313"/>
    </location>
</feature>
<feature type="transmembrane region" description="Helical" evidence="5">
    <location>
        <begin position="68"/>
        <end position="87"/>
    </location>
</feature>
<dbReference type="GO" id="GO:0016020">
    <property type="term" value="C:membrane"/>
    <property type="evidence" value="ECO:0007669"/>
    <property type="project" value="UniProtKB-SubCell"/>
</dbReference>
<sequence>MSSQQRRSSHRLLRSIPGIGTALRTTLQDGYGAKDLRRDVMAGLTVGTVAVPLSMALAIATGVPPQHGLYTAIVAGAIIALTGGARFNVSGPTAAFVVILFPIVANHGLGGLLIASMMAGLILVALGFARMGRLIEFVPYPVILGFTSGIAVVIATMQIPDFFGIHVAQGENFIANLADTLHALPSLNPYESSIGILSLAAMLVWPKLRIPIPAPLIGLFIGSVAAWMVNHWLGGSNPMVETIASRFTWTAEDGTTGHGIPPIAPSFELPWQLPGADNSLLTVNFELVHQLLGPAVAIAMLGAIESLLCAVVADGLTKTRHDPNAELIGQGLGNLIAPLFGGITATAALARTATNIRSGAHSPVAATIHSLVVLLAVIALAKVLGMVPMASLAALLFIIAWNMSEVRHFMHTLRSAPPGDVAILVTCFGLTVLFDMVLAVAVGIGLAAALFIHRMALVTQSIRVETDDDPSIAPLPDSIAVYDINGPLFFAVAEKALVSLRVVDPKISTVIVDMHDVPSIDGTAIVAFKSLIDEMHHAGVGLILTGLPSRMIVKLRRAGIRKTAGRLSYARSGKRARAIALQWQRARNKVAALE</sequence>
<feature type="transmembrane region" description="Helical" evidence="5">
    <location>
        <begin position="138"/>
        <end position="159"/>
    </location>
</feature>
<dbReference type="GO" id="GO:0055085">
    <property type="term" value="P:transmembrane transport"/>
    <property type="evidence" value="ECO:0007669"/>
    <property type="project" value="InterPro"/>
</dbReference>
<keyword evidence="8" id="KW-1185">Reference proteome</keyword>
<dbReference type="InterPro" id="IPR001902">
    <property type="entry name" value="SLC26A/SulP_fam"/>
</dbReference>
<dbReference type="InterPro" id="IPR002645">
    <property type="entry name" value="STAS_dom"/>
</dbReference>
<dbReference type="OrthoDB" id="9769739at2"/>